<evidence type="ECO:0000256" key="2">
    <source>
        <dbReference type="ARBA" id="ARBA00022448"/>
    </source>
</evidence>
<organism evidence="12 13">
    <name type="scientific">Micromonospora deserti</name>
    <dbReference type="NCBI Taxonomy" id="2070366"/>
    <lineage>
        <taxon>Bacteria</taxon>
        <taxon>Bacillati</taxon>
        <taxon>Actinomycetota</taxon>
        <taxon>Actinomycetes</taxon>
        <taxon>Micromonosporales</taxon>
        <taxon>Micromonosporaceae</taxon>
        <taxon>Micromonospora</taxon>
    </lineage>
</organism>
<evidence type="ECO:0000256" key="9">
    <source>
        <dbReference type="SAM" id="MobiDB-lite"/>
    </source>
</evidence>
<dbReference type="GO" id="GO:1902600">
    <property type="term" value="P:proton transmembrane transport"/>
    <property type="evidence" value="ECO:0007669"/>
    <property type="project" value="InterPro"/>
</dbReference>
<feature type="compositionally biased region" description="Low complexity" evidence="9">
    <location>
        <begin position="410"/>
        <end position="425"/>
    </location>
</feature>
<keyword evidence="6 10" id="KW-1133">Transmembrane helix</keyword>
<evidence type="ECO:0000256" key="7">
    <source>
        <dbReference type="ARBA" id="ARBA00023065"/>
    </source>
</evidence>
<feature type="domain" description="Cation/H+ exchanger transmembrane" evidence="11">
    <location>
        <begin position="3"/>
        <end position="192"/>
    </location>
</feature>
<comment type="subcellular location">
    <subcellularLocation>
        <location evidence="1">Cell membrane</location>
        <topology evidence="1">Multi-pass membrane protein</topology>
    </subcellularLocation>
</comment>
<feature type="transmembrane region" description="Helical" evidence="10">
    <location>
        <begin position="109"/>
        <end position="131"/>
    </location>
</feature>
<dbReference type="GO" id="GO:0015297">
    <property type="term" value="F:antiporter activity"/>
    <property type="evidence" value="ECO:0007669"/>
    <property type="project" value="UniProtKB-KW"/>
</dbReference>
<evidence type="ECO:0000256" key="4">
    <source>
        <dbReference type="ARBA" id="ARBA00022475"/>
    </source>
</evidence>
<gene>
    <name evidence="12" type="ORF">C1I99_24850</name>
</gene>
<evidence type="ECO:0000259" key="11">
    <source>
        <dbReference type="Pfam" id="PF00999"/>
    </source>
</evidence>
<keyword evidence="13" id="KW-1185">Reference proteome</keyword>
<dbReference type="EMBL" id="POUB01000236">
    <property type="protein sequence ID" value="PZF90089.1"/>
    <property type="molecule type" value="Genomic_DNA"/>
</dbReference>
<comment type="caution">
    <text evidence="12">The sequence shown here is derived from an EMBL/GenBank/DDBJ whole genome shotgun (WGS) entry which is preliminary data.</text>
</comment>
<dbReference type="InterPro" id="IPR006153">
    <property type="entry name" value="Cation/H_exchanger_TM"/>
</dbReference>
<evidence type="ECO:0000256" key="6">
    <source>
        <dbReference type="ARBA" id="ARBA00022989"/>
    </source>
</evidence>
<feature type="compositionally biased region" description="Acidic residues" evidence="9">
    <location>
        <begin position="374"/>
        <end position="388"/>
    </location>
</feature>
<proteinExistence type="predicted"/>
<dbReference type="Gene3D" id="1.20.1530.20">
    <property type="match status" value="1"/>
</dbReference>
<feature type="transmembrane region" description="Helical" evidence="10">
    <location>
        <begin position="143"/>
        <end position="162"/>
    </location>
</feature>
<dbReference type="PANTHER" id="PTHR32507:SF8">
    <property type="entry name" value="CNH1P"/>
    <property type="match status" value="1"/>
</dbReference>
<keyword evidence="7" id="KW-0406">Ion transport</keyword>
<evidence type="ECO:0000313" key="13">
    <source>
        <dbReference type="Proteomes" id="UP000248749"/>
    </source>
</evidence>
<evidence type="ECO:0000256" key="8">
    <source>
        <dbReference type="ARBA" id="ARBA00023136"/>
    </source>
</evidence>
<keyword evidence="5 10" id="KW-0812">Transmembrane</keyword>
<evidence type="ECO:0000256" key="3">
    <source>
        <dbReference type="ARBA" id="ARBA00022449"/>
    </source>
</evidence>
<evidence type="ECO:0000256" key="10">
    <source>
        <dbReference type="SAM" id="Phobius"/>
    </source>
</evidence>
<name>A0A2W2CNZ1_9ACTN</name>
<dbReference type="PANTHER" id="PTHR32507">
    <property type="entry name" value="NA(+)/H(+) ANTIPORTER 1"/>
    <property type="match status" value="1"/>
</dbReference>
<feature type="region of interest" description="Disordered" evidence="9">
    <location>
        <begin position="443"/>
        <end position="516"/>
    </location>
</feature>
<dbReference type="AlphaFoldDB" id="A0A2W2CNZ1"/>
<evidence type="ECO:0000256" key="1">
    <source>
        <dbReference type="ARBA" id="ARBA00004651"/>
    </source>
</evidence>
<evidence type="ECO:0000256" key="5">
    <source>
        <dbReference type="ARBA" id="ARBA00022692"/>
    </source>
</evidence>
<feature type="region of interest" description="Disordered" evidence="9">
    <location>
        <begin position="369"/>
        <end position="425"/>
    </location>
</feature>
<feature type="compositionally biased region" description="Basic and acidic residues" evidence="9">
    <location>
        <begin position="455"/>
        <end position="467"/>
    </location>
</feature>
<keyword evidence="4" id="KW-1003">Cell membrane</keyword>
<dbReference type="GO" id="GO:0005886">
    <property type="term" value="C:plasma membrane"/>
    <property type="evidence" value="ECO:0007669"/>
    <property type="project" value="UniProtKB-SubCell"/>
</dbReference>
<keyword evidence="8 10" id="KW-0472">Membrane</keyword>
<reference evidence="12 13" key="1">
    <citation type="submission" date="2018-01" db="EMBL/GenBank/DDBJ databases">
        <title>Draft genome sequence of Salinispora sp. 13K206.</title>
        <authorList>
            <person name="Sahin N."/>
            <person name="Saygin H."/>
            <person name="Ay H."/>
        </authorList>
    </citation>
    <scope>NUCLEOTIDE SEQUENCE [LARGE SCALE GENOMIC DNA]</scope>
    <source>
        <strain evidence="12 13">13K206</strain>
    </source>
</reference>
<dbReference type="Pfam" id="PF00999">
    <property type="entry name" value="Na_H_Exchanger"/>
    <property type="match status" value="1"/>
</dbReference>
<dbReference type="Proteomes" id="UP000248749">
    <property type="component" value="Unassembled WGS sequence"/>
</dbReference>
<evidence type="ECO:0000313" key="12">
    <source>
        <dbReference type="EMBL" id="PZF90089.1"/>
    </source>
</evidence>
<protein>
    <recommendedName>
        <fullName evidence="11">Cation/H+ exchanger transmembrane domain-containing protein</fullName>
    </recommendedName>
</protein>
<feature type="transmembrane region" description="Helical" evidence="10">
    <location>
        <begin position="31"/>
        <end position="51"/>
    </location>
</feature>
<dbReference type="InterPro" id="IPR038770">
    <property type="entry name" value="Na+/solute_symporter_sf"/>
</dbReference>
<keyword evidence="2" id="KW-0813">Transport</keyword>
<accession>A0A2W2CNZ1</accession>
<keyword evidence="3" id="KW-0050">Antiport</keyword>
<sequence length="516" mass="54436">MLGAVLVGLVIGYAAGRAVQAAEAREEVEGGSLLIFAVVLGVAALGVARVLHTDAILAVLLTGLAYNGVIGDESRASEQELDDALTRYLVLPLFFLLGVEVPWRDWLDLGWLAFAFAVAVLLLRRLPVVLALRPALNMPWRDVVFLGWFGPVGVSALFYLAYSAEEGARDPRLWTAGSLVVVLSTVAHGVTATEGDVLGYRRHPQAVLGEALQHPPGNLVLDLPGGADGHHEPGGEFHPVRCGADEYPGFHLRLGHRVAVTHLVDRLSRLSRVRDRLGLLAEDAFRQAPVRLVGDGQGEFLPQVVQDGAAVVDGGGEHEPVRQGYHPAGVLAAPDPGFGVGGGTAFQDPGAQRSDVQDVSAYAAHLDAVADPELPADEDADPSGEGADDLLQRQGETGGEQAEHHTDPAGEGSPQQRQGEQQCRGGEVVDRLADVVAVAGVLHPVRRQAPGDDGDDHRQHDQDDGADKAAAGGPGVPDRLQNPVHAPRLRHVTGSHPDTVSPPIKQAAEAVRAARE</sequence>